<gene>
    <name evidence="1" type="ORF">LCGC14_2086420</name>
</gene>
<dbReference type="EMBL" id="LAZR01025320">
    <property type="protein sequence ID" value="KKL72286.1"/>
    <property type="molecule type" value="Genomic_DNA"/>
</dbReference>
<sequence>VEVKDPYAIKGRAKGSTKLLNGSFVNVSIMGRDLSGVFTLPRTVLREGSTIWVMDKQGMLRIKEVGVLRMEKDRVIIDSGLEDGDNIVLTRFSGAADGLRLRTMSAAGEAK</sequence>
<proteinExistence type="predicted"/>
<dbReference type="AlphaFoldDB" id="A0A0F9F1G8"/>
<dbReference type="GO" id="GO:1990281">
    <property type="term" value="C:efflux pump complex"/>
    <property type="evidence" value="ECO:0007669"/>
    <property type="project" value="TreeGrafter"/>
</dbReference>
<protein>
    <recommendedName>
        <fullName evidence="2">RND efflux pump membrane fusion protein barrel-sandwich domain-containing protein</fullName>
    </recommendedName>
</protein>
<dbReference type="PANTHER" id="PTHR30469:SF12">
    <property type="entry name" value="MULTIDRUG RESISTANCE PROTEIN MDTA"/>
    <property type="match status" value="1"/>
</dbReference>
<reference evidence="1" key="1">
    <citation type="journal article" date="2015" name="Nature">
        <title>Complex archaea that bridge the gap between prokaryotes and eukaryotes.</title>
        <authorList>
            <person name="Spang A."/>
            <person name="Saw J.H."/>
            <person name="Jorgensen S.L."/>
            <person name="Zaremba-Niedzwiedzka K."/>
            <person name="Martijn J."/>
            <person name="Lind A.E."/>
            <person name="van Eijk R."/>
            <person name="Schleper C."/>
            <person name="Guy L."/>
            <person name="Ettema T.J."/>
        </authorList>
    </citation>
    <scope>NUCLEOTIDE SEQUENCE</scope>
</reference>
<name>A0A0F9F1G8_9ZZZZ</name>
<evidence type="ECO:0000313" key="1">
    <source>
        <dbReference type="EMBL" id="KKL72286.1"/>
    </source>
</evidence>
<evidence type="ECO:0008006" key="2">
    <source>
        <dbReference type="Google" id="ProtNLM"/>
    </source>
</evidence>
<dbReference type="PANTHER" id="PTHR30469">
    <property type="entry name" value="MULTIDRUG RESISTANCE PROTEIN MDTA"/>
    <property type="match status" value="1"/>
</dbReference>
<accession>A0A0F9F1G8</accession>
<feature type="non-terminal residue" evidence="1">
    <location>
        <position position="1"/>
    </location>
</feature>
<dbReference type="Gene3D" id="2.40.420.20">
    <property type="match status" value="1"/>
</dbReference>
<organism evidence="1">
    <name type="scientific">marine sediment metagenome</name>
    <dbReference type="NCBI Taxonomy" id="412755"/>
    <lineage>
        <taxon>unclassified sequences</taxon>
        <taxon>metagenomes</taxon>
        <taxon>ecological metagenomes</taxon>
    </lineage>
</organism>
<comment type="caution">
    <text evidence="1">The sequence shown here is derived from an EMBL/GenBank/DDBJ whole genome shotgun (WGS) entry which is preliminary data.</text>
</comment>
<dbReference type="GO" id="GO:0015562">
    <property type="term" value="F:efflux transmembrane transporter activity"/>
    <property type="evidence" value="ECO:0007669"/>
    <property type="project" value="TreeGrafter"/>
</dbReference>